<dbReference type="Pfam" id="PF11976">
    <property type="entry name" value="Rad60-SLD"/>
    <property type="match status" value="1"/>
</dbReference>
<gene>
    <name evidence="3" type="ORF">B9G98_02437</name>
</gene>
<name>A0A2T0FIN4_9ASCO</name>
<evidence type="ECO:0000313" key="3">
    <source>
        <dbReference type="EMBL" id="PRT54817.1"/>
    </source>
</evidence>
<feature type="compositionally biased region" description="Acidic residues" evidence="1">
    <location>
        <begin position="9"/>
        <end position="24"/>
    </location>
</feature>
<feature type="domain" description="Rad60/SUMO-like" evidence="2">
    <location>
        <begin position="202"/>
        <end position="269"/>
    </location>
</feature>
<accession>A0A2T0FIN4</accession>
<dbReference type="RefSeq" id="XP_024664762.1">
    <property type="nucleotide sequence ID" value="XM_024808994.1"/>
</dbReference>
<feature type="region of interest" description="Disordered" evidence="1">
    <location>
        <begin position="1"/>
        <end position="70"/>
    </location>
</feature>
<feature type="compositionally biased region" description="Acidic residues" evidence="1">
    <location>
        <begin position="45"/>
        <end position="58"/>
    </location>
</feature>
<dbReference type="GeneID" id="36516185"/>
<comment type="caution">
    <text evidence="3">The sequence shown here is derived from an EMBL/GenBank/DDBJ whole genome shotgun (WGS) entry which is preliminary data.</text>
</comment>
<protein>
    <recommendedName>
        <fullName evidence="2">Rad60/SUMO-like domain-containing protein</fullName>
    </recommendedName>
</protein>
<dbReference type="AlphaFoldDB" id="A0A2T0FIN4"/>
<keyword evidence="4" id="KW-1185">Reference proteome</keyword>
<dbReference type="SUPFAM" id="SSF54236">
    <property type="entry name" value="Ubiquitin-like"/>
    <property type="match status" value="1"/>
</dbReference>
<dbReference type="OrthoDB" id="3365399at2759"/>
<dbReference type="Gene3D" id="3.10.20.90">
    <property type="entry name" value="Phosphatidylinositol 3-kinase Catalytic Subunit, Chain A, domain 1"/>
    <property type="match status" value="1"/>
</dbReference>
<evidence type="ECO:0000256" key="1">
    <source>
        <dbReference type="SAM" id="MobiDB-lite"/>
    </source>
</evidence>
<evidence type="ECO:0000259" key="2">
    <source>
        <dbReference type="Pfam" id="PF11976"/>
    </source>
</evidence>
<dbReference type="InterPro" id="IPR029071">
    <property type="entry name" value="Ubiquitin-like_domsf"/>
</dbReference>
<sequence length="271" mass="29782">MRRPKDIFDADSSESDASSSDEENIEARPVSSESKSISPEIVDLSSEEIESEVSEVADAESSSDPIDLKRQHSDSDLCVVGEKKIKIDEVVDLVSDEENEAPEAPSRTVTVTFDCIIPDRKGITTESMSSSEPFRRLFQMFPSSSIFLSNRVSILSFSAPSMITDAPTLSIMVMTPRQYENGEYLSSLAHSEPAQDITQLFIAINCQDGSRIGVMSDPAKPVQKLIDFVRTEKGLAPDHEVVLTFDGDPLDPDTVIADTELEDDDVIDAHF</sequence>
<reference evidence="3 4" key="1">
    <citation type="submission" date="2017-04" db="EMBL/GenBank/DDBJ databases">
        <title>Genome sequencing of [Candida] sorbophila.</title>
        <authorList>
            <person name="Ahn J.O."/>
        </authorList>
    </citation>
    <scope>NUCLEOTIDE SEQUENCE [LARGE SCALE GENOMIC DNA]</scope>
    <source>
        <strain evidence="3 4">DS02</strain>
    </source>
</reference>
<organism evidence="3 4">
    <name type="scientific">Wickerhamiella sorbophila</name>
    <dbReference type="NCBI Taxonomy" id="45607"/>
    <lineage>
        <taxon>Eukaryota</taxon>
        <taxon>Fungi</taxon>
        <taxon>Dikarya</taxon>
        <taxon>Ascomycota</taxon>
        <taxon>Saccharomycotina</taxon>
        <taxon>Dipodascomycetes</taxon>
        <taxon>Dipodascales</taxon>
        <taxon>Trichomonascaceae</taxon>
        <taxon>Wickerhamiella</taxon>
    </lineage>
</organism>
<dbReference type="EMBL" id="NDIQ01000021">
    <property type="protein sequence ID" value="PRT54817.1"/>
    <property type="molecule type" value="Genomic_DNA"/>
</dbReference>
<dbReference type="InterPro" id="IPR022617">
    <property type="entry name" value="Rad60/SUMO-like_dom"/>
</dbReference>
<proteinExistence type="predicted"/>
<evidence type="ECO:0000313" key="4">
    <source>
        <dbReference type="Proteomes" id="UP000238350"/>
    </source>
</evidence>
<dbReference type="Proteomes" id="UP000238350">
    <property type="component" value="Unassembled WGS sequence"/>
</dbReference>